<protein>
    <submittedName>
        <fullName evidence="2">Protein Daple</fullName>
    </submittedName>
</protein>
<feature type="compositionally biased region" description="Basic and acidic residues" evidence="1">
    <location>
        <begin position="22"/>
        <end position="36"/>
    </location>
</feature>
<organism evidence="2 3">
    <name type="scientific">Saguinus oedipus</name>
    <name type="common">Cotton-top tamarin</name>
    <name type="synonym">Oedipomidas oedipus</name>
    <dbReference type="NCBI Taxonomy" id="9490"/>
    <lineage>
        <taxon>Eukaryota</taxon>
        <taxon>Metazoa</taxon>
        <taxon>Chordata</taxon>
        <taxon>Craniata</taxon>
        <taxon>Vertebrata</taxon>
        <taxon>Euteleostomi</taxon>
        <taxon>Mammalia</taxon>
        <taxon>Eutheria</taxon>
        <taxon>Euarchontoglires</taxon>
        <taxon>Primates</taxon>
        <taxon>Haplorrhini</taxon>
        <taxon>Platyrrhini</taxon>
        <taxon>Cebidae</taxon>
        <taxon>Callitrichinae</taxon>
        <taxon>Saguinus</taxon>
    </lineage>
</organism>
<feature type="compositionally biased region" description="Low complexity" evidence="1">
    <location>
        <begin position="320"/>
        <end position="329"/>
    </location>
</feature>
<gene>
    <name evidence="2" type="primary">CCDC88C_6</name>
    <name evidence="2" type="ORF">P7K49_019509</name>
</gene>
<dbReference type="Proteomes" id="UP001266305">
    <property type="component" value="Unassembled WGS sequence"/>
</dbReference>
<evidence type="ECO:0000313" key="2">
    <source>
        <dbReference type="EMBL" id="KAK2101842.1"/>
    </source>
</evidence>
<proteinExistence type="predicted"/>
<dbReference type="EMBL" id="JASSZA010000009">
    <property type="protein sequence ID" value="KAK2101842.1"/>
    <property type="molecule type" value="Genomic_DNA"/>
</dbReference>
<accession>A0ABQ9V033</accession>
<feature type="region of interest" description="Disordered" evidence="1">
    <location>
        <begin position="282"/>
        <end position="343"/>
    </location>
</feature>
<comment type="caution">
    <text evidence="2">The sequence shown here is derived from an EMBL/GenBank/DDBJ whole genome shotgun (WGS) entry which is preliminary data.</text>
</comment>
<keyword evidence="3" id="KW-1185">Reference proteome</keyword>
<reference evidence="2 3" key="1">
    <citation type="submission" date="2023-05" db="EMBL/GenBank/DDBJ databases">
        <title>B98-5 Cell Line De Novo Hybrid Assembly: An Optical Mapping Approach.</title>
        <authorList>
            <person name="Kananen K."/>
            <person name="Auerbach J.A."/>
            <person name="Kautto E."/>
            <person name="Blachly J.S."/>
        </authorList>
    </citation>
    <scope>NUCLEOTIDE SEQUENCE [LARGE SCALE GENOMIC DNA]</scope>
    <source>
        <strain evidence="2">B95-8</strain>
        <tissue evidence="2">Cell line</tissue>
    </source>
</reference>
<feature type="region of interest" description="Disordered" evidence="1">
    <location>
        <begin position="71"/>
        <end position="185"/>
    </location>
</feature>
<feature type="region of interest" description="Disordered" evidence="1">
    <location>
        <begin position="1"/>
        <end position="53"/>
    </location>
</feature>
<evidence type="ECO:0000313" key="3">
    <source>
        <dbReference type="Proteomes" id="UP001266305"/>
    </source>
</evidence>
<evidence type="ECO:0000256" key="1">
    <source>
        <dbReference type="SAM" id="MobiDB-lite"/>
    </source>
</evidence>
<name>A0ABQ9V033_SAGOE</name>
<sequence length="343" mass="35930">MVTLEEVLEESNRSSPTQDTPSWRDDLLSDYFREASHPPAVGGQPGPPARKEGAKMPIGFVALAVKMVAPASERKPLKPGQCVKPNSRLTEAEAPHLAWPPDRPSLPTKSLSLGRPQQAPVPAASHAPAGRGASLNRAFSLPEACKQESPQKLGAPEASGGRETGSHTLPSPAPPAPTAWPGSGPHLWERLAAPVRARVPEAGRWARGASPWLPQRRRGWPPCISPPQPPPLPRQVLVLAVVAATPSSRTSHLLQPKAPPHSGEVATMAPCRAGLNLSEGDGVPGQGCGEGLRAKSPGLSPDSAPHPGQGLEDFSRKSSSKSTPASPESGGDQQTVWSEYGCV</sequence>